<protein>
    <submittedName>
        <fullName evidence="3">Uncharacterized protein</fullName>
    </submittedName>
</protein>
<proteinExistence type="predicted"/>
<evidence type="ECO:0000256" key="2">
    <source>
        <dbReference type="SAM" id="Phobius"/>
    </source>
</evidence>
<evidence type="ECO:0000256" key="1">
    <source>
        <dbReference type="SAM" id="MobiDB-lite"/>
    </source>
</evidence>
<feature type="transmembrane region" description="Helical" evidence="2">
    <location>
        <begin position="39"/>
        <end position="61"/>
    </location>
</feature>
<reference evidence="4" key="1">
    <citation type="submission" date="2017-05" db="EMBL/GenBank/DDBJ databases">
        <authorList>
            <person name="Song R."/>
            <person name="Chenine A.L."/>
            <person name="Ruprecht R.M."/>
        </authorList>
    </citation>
    <scope>NUCLEOTIDE SEQUENCE [LARGE SCALE GENOMIC DNA]</scope>
</reference>
<keyword evidence="2" id="KW-1133">Transmembrane helix</keyword>
<dbReference type="AlphaFoldDB" id="A0A2H1GNS2"/>
<dbReference type="Proteomes" id="UP000245764">
    <property type="component" value="Chromosome 7"/>
</dbReference>
<keyword evidence="2" id="KW-0472">Membrane</keyword>
<keyword evidence="2" id="KW-0812">Transmembrane</keyword>
<gene>
    <name evidence="3" type="ORF">ZT1E4_G7582</name>
</gene>
<organism evidence="3 4">
    <name type="scientific">Zymoseptoria tritici ST99CH_1E4</name>
    <dbReference type="NCBI Taxonomy" id="1276532"/>
    <lineage>
        <taxon>Eukaryota</taxon>
        <taxon>Fungi</taxon>
        <taxon>Dikarya</taxon>
        <taxon>Ascomycota</taxon>
        <taxon>Pezizomycotina</taxon>
        <taxon>Dothideomycetes</taxon>
        <taxon>Dothideomycetidae</taxon>
        <taxon>Mycosphaerellales</taxon>
        <taxon>Mycosphaerellaceae</taxon>
        <taxon>Zymoseptoria</taxon>
    </lineage>
</organism>
<sequence>MRDPELLISFPVPDNSIRSSLSFYSALSMADMTRIASTVGIWLAVAILLVTIPGVILALLVRRASETPRNKALAAIDSGSRDHYGYITRGVPLPRGIRLLQKVNAPILDGAPEAVGTRMRWNNERVIPLESPGWIQMAETLKAFGMTFETGDSLIFGDDKSFGMGQPIGHNYPRLPISPSWIFALGLAGRFGVRPDDGKWSKQLLADHHTPVGSDETFSGRLPAYQWDDFEEPVPDWARNDATNPPAMHDFDMIMQARLAGLVGVIRFGYRPDSHISFTGHEPGEIGANLIDTLDVASLFWLAVGCLPLEDGRVIGFDNVVQEITTEPTNLPGDLGLMPGPPIVSSKGRSKKKSGKRQRNGTANVKASYLGELLTFAKAQAEVPHLYRLSANNNRVDALSNLAALVGAETAATHALSLEELQISPEDMPELIADSRETYVPCHRIWIRLTRKMERHESLGGSWFLLRGDAQLLALALIELPICPHGVLMYKQQMSLLRELLEGTQELLPRLLTQIGRHLALFRLEPAETSSLEAAMLELLACITPFKYTRAFGAALSSLDDLVGSVRNMPSRSLQVVVQAVVLTSREFRDLVVQSLRSIEDCMSTSLFVDMTNSTLDMEVILGTMKKFPVDLGVLLPELTPEEKLVRWQIPYTYMLLLTLRAALKSAYLRTSLDSQPLFDLVLGMDDLGYVQ</sequence>
<feature type="region of interest" description="Disordered" evidence="1">
    <location>
        <begin position="331"/>
        <end position="362"/>
    </location>
</feature>
<evidence type="ECO:0000313" key="3">
    <source>
        <dbReference type="EMBL" id="SMR55235.1"/>
    </source>
</evidence>
<feature type="compositionally biased region" description="Basic residues" evidence="1">
    <location>
        <begin position="348"/>
        <end position="359"/>
    </location>
</feature>
<evidence type="ECO:0000313" key="4">
    <source>
        <dbReference type="Proteomes" id="UP000245764"/>
    </source>
</evidence>
<dbReference type="EMBL" id="LT854259">
    <property type="protein sequence ID" value="SMR55235.1"/>
    <property type="molecule type" value="Genomic_DNA"/>
</dbReference>
<name>A0A2H1GNS2_ZYMTR</name>
<accession>A0A2H1GNS2</accession>